<evidence type="ECO:0000256" key="1">
    <source>
        <dbReference type="ARBA" id="ARBA00022741"/>
    </source>
</evidence>
<evidence type="ECO:0000259" key="6">
    <source>
        <dbReference type="PROSITE" id="PS50045"/>
    </source>
</evidence>
<feature type="domain" description="Sigma-54 factor interaction" evidence="6">
    <location>
        <begin position="1"/>
        <end position="32"/>
    </location>
</feature>
<organism evidence="7 8">
    <name type="scientific">Vreelandella olivaria</name>
    <dbReference type="NCBI Taxonomy" id="390919"/>
    <lineage>
        <taxon>Bacteria</taxon>
        <taxon>Pseudomonadati</taxon>
        <taxon>Pseudomonadota</taxon>
        <taxon>Gammaproteobacteria</taxon>
        <taxon>Oceanospirillales</taxon>
        <taxon>Halomonadaceae</taxon>
        <taxon>Vreelandella</taxon>
    </lineage>
</organism>
<evidence type="ECO:0000256" key="2">
    <source>
        <dbReference type="ARBA" id="ARBA00022840"/>
    </source>
</evidence>
<keyword evidence="3" id="KW-0805">Transcription regulation</keyword>
<evidence type="ECO:0000256" key="3">
    <source>
        <dbReference type="ARBA" id="ARBA00023015"/>
    </source>
</evidence>
<keyword evidence="2" id="KW-0067">ATP-binding</keyword>
<dbReference type="InterPro" id="IPR002078">
    <property type="entry name" value="Sigma_54_int"/>
</dbReference>
<dbReference type="PROSITE" id="PS50045">
    <property type="entry name" value="SIGMA54_INTERACT_4"/>
    <property type="match status" value="1"/>
</dbReference>
<dbReference type="PANTHER" id="PTHR32071">
    <property type="entry name" value="TRANSCRIPTIONAL REGULATORY PROTEIN"/>
    <property type="match status" value="1"/>
</dbReference>
<evidence type="ECO:0000256" key="4">
    <source>
        <dbReference type="ARBA" id="ARBA00023125"/>
    </source>
</evidence>
<keyword evidence="8" id="KW-1185">Reference proteome</keyword>
<dbReference type="InterPro" id="IPR058031">
    <property type="entry name" value="AAA_lid_NorR"/>
</dbReference>
<protein>
    <recommendedName>
        <fullName evidence="6">Sigma-54 factor interaction domain-containing protein</fullName>
    </recommendedName>
</protein>
<dbReference type="EMBL" id="AP019416">
    <property type="protein sequence ID" value="BBI49426.1"/>
    <property type="molecule type" value="Genomic_DNA"/>
</dbReference>
<dbReference type="InterPro" id="IPR027417">
    <property type="entry name" value="P-loop_NTPase"/>
</dbReference>
<sequence>MRIPPAQLEILQRYPWPGNIRELENIIERQVIVTQDRRLMFDDLLLGEIPRKLGRTNPISAAGHAVGEQNGVAPITEQALSQRQRENAITALEQAGGKVSGVGGAAELLGLKPTTLALAAY</sequence>
<dbReference type="PANTHER" id="PTHR32071:SF117">
    <property type="entry name" value="PTS-DEPENDENT DIHYDROXYACETONE KINASE OPERON REGULATORY PROTEIN-RELATED"/>
    <property type="match status" value="1"/>
</dbReference>
<evidence type="ECO:0000313" key="7">
    <source>
        <dbReference type="EMBL" id="BBI49426.1"/>
    </source>
</evidence>
<reference evidence="8" key="1">
    <citation type="journal article" date="2019" name="Microbiol. Resour. Announc.">
        <title>Complete Genome Sequence of Halomonas olivaria, a Moderately Halophilic Bacterium Isolated from Olive Processing Effluents, Obtained by Nanopore Sequencing.</title>
        <authorList>
            <person name="Nagata S."/>
            <person name="Ii K.M."/>
            <person name="Tsukimi T."/>
            <person name="Miura M.C."/>
            <person name="Galipon J."/>
            <person name="Arakawa K."/>
        </authorList>
    </citation>
    <scope>NUCLEOTIDE SEQUENCE [LARGE SCALE GENOMIC DNA]</scope>
    <source>
        <strain evidence="8">TYRC17</strain>
    </source>
</reference>
<accession>A0ABM7GFY8</accession>
<name>A0ABM7GFY8_9GAMM</name>
<evidence type="ECO:0000256" key="5">
    <source>
        <dbReference type="ARBA" id="ARBA00023163"/>
    </source>
</evidence>
<gene>
    <name evidence="7" type="ORF">HORIV_18470</name>
</gene>
<dbReference type="Pfam" id="PF25601">
    <property type="entry name" value="AAA_lid_14"/>
    <property type="match status" value="1"/>
</dbReference>
<keyword evidence="4" id="KW-0238">DNA-binding</keyword>
<proteinExistence type="predicted"/>
<dbReference type="Gene3D" id="1.10.8.60">
    <property type="match status" value="1"/>
</dbReference>
<dbReference type="Proteomes" id="UP000289555">
    <property type="component" value="Chromosome"/>
</dbReference>
<dbReference type="InterPro" id="IPR025944">
    <property type="entry name" value="Sigma_54_int_dom_CS"/>
</dbReference>
<dbReference type="SUPFAM" id="SSF52540">
    <property type="entry name" value="P-loop containing nucleoside triphosphate hydrolases"/>
    <property type="match status" value="1"/>
</dbReference>
<evidence type="ECO:0000313" key="8">
    <source>
        <dbReference type="Proteomes" id="UP000289555"/>
    </source>
</evidence>
<keyword evidence="1" id="KW-0547">Nucleotide-binding</keyword>
<keyword evidence="5" id="KW-0804">Transcription</keyword>
<dbReference type="PROSITE" id="PS00688">
    <property type="entry name" value="SIGMA54_INTERACT_3"/>
    <property type="match status" value="1"/>
</dbReference>